<dbReference type="InterPro" id="IPR014768">
    <property type="entry name" value="GBD/FH3_dom"/>
</dbReference>
<evidence type="ECO:0000259" key="6">
    <source>
        <dbReference type="PROSITE" id="PS51444"/>
    </source>
</evidence>
<organism evidence="8 9">
    <name type="scientific">Sus scrofa</name>
    <name type="common">Pig</name>
    <dbReference type="NCBI Taxonomy" id="9823"/>
    <lineage>
        <taxon>Eukaryota</taxon>
        <taxon>Metazoa</taxon>
        <taxon>Chordata</taxon>
        <taxon>Craniata</taxon>
        <taxon>Vertebrata</taxon>
        <taxon>Euteleostomi</taxon>
        <taxon>Mammalia</taxon>
        <taxon>Eutheria</taxon>
        <taxon>Laurasiatheria</taxon>
        <taxon>Artiodactyla</taxon>
        <taxon>Suina</taxon>
        <taxon>Suidae</taxon>
        <taxon>Sus</taxon>
    </lineage>
</organism>
<dbReference type="FunFam" id="1.20.58.2220:FF:000002">
    <property type="entry name" value="Dishevelled associated activator of morphogenesis 1"/>
    <property type="match status" value="1"/>
</dbReference>
<dbReference type="Ensembl" id="ENSSSCT00055005109.1">
    <property type="protein sequence ID" value="ENSSSCP00055003950.1"/>
    <property type="gene ID" value="ENSSSCG00055002646.1"/>
</dbReference>
<proteinExistence type="inferred from homology"/>
<dbReference type="FunFam" id="1.10.238.150:FF:000001">
    <property type="entry name" value="Dishevelled associated activator of morphogenesis 1"/>
    <property type="match status" value="1"/>
</dbReference>
<reference evidence="8" key="1">
    <citation type="submission" date="2025-05" db="UniProtKB">
        <authorList>
            <consortium name="Ensembl"/>
        </authorList>
    </citation>
    <scope>IDENTIFICATION</scope>
</reference>
<dbReference type="InterPro" id="IPR010473">
    <property type="entry name" value="GTPase-bd"/>
</dbReference>
<dbReference type="GO" id="GO:0031267">
    <property type="term" value="F:small GTPase binding"/>
    <property type="evidence" value="ECO:0007669"/>
    <property type="project" value="InterPro"/>
</dbReference>
<dbReference type="Pfam" id="PF02181">
    <property type="entry name" value="FH2"/>
    <property type="match status" value="1"/>
</dbReference>
<dbReference type="Proteomes" id="UP000694728">
    <property type="component" value="Unplaced"/>
</dbReference>
<dbReference type="SMART" id="SM01139">
    <property type="entry name" value="Drf_FH3"/>
    <property type="match status" value="1"/>
</dbReference>
<dbReference type="Gene3D" id="1.10.238.150">
    <property type="entry name" value="Formin, FH3 diaphanous domain"/>
    <property type="match status" value="1"/>
</dbReference>
<dbReference type="Ensembl" id="ENSSSCT00045022108.1">
    <property type="protein sequence ID" value="ENSSSCP00045015237.1"/>
    <property type="gene ID" value="ENSSSCG00045012822.1"/>
</dbReference>
<sequence>MAPRKRSRHGLGFLCCFGGSNLPEINLRDTHPLQYMEFSGPIPNPEELNVRFAELVDELDLTDKNREAVFALPPEKKWQIYCSKKKEQEDPNKLATSWPDYYIDRINSMAAMQSLYAFDEEETEMRNQVVEDLKTALRTQPMRFVTRFIELEGLTCLLNFLRSMDHATCESRIHTSLIGCIKALMNNSQGRAHVLAQPEAISTIAQSLRTENSKTKVAVLEILGAVCLVPGGHKKVLQAMLHYQVYAAERTRFQTLLNELDRSLGRYRDEVNLKTAIMSFINAVLNAGAGEDNLEFRLHLRYEFLMLGIQPVIDKLRQHENAILDKHLDFFEMVRNEDDLELARRFDMVHIDTKSASQMFELIHKKLKHTEAYPCLLSVLHHCLQMPYKRNGGYFQQWQLLDRILQQIVLQDERGVDPDLAPLENFNVKNIVNMLINENEVKQWRDQAEKFRKEHAELVSRLERKERECETKTLEKEEMMRTLNKMKDKLARESQELRQARGQVAELVAQLSEISERVPGTVWNEIDDTQVFRILDLEDFEKMFSAYQRHQKELGSTEDIYLASRKVKELSVIDGRRAQNCIILLSKLKLSNEEIRQAVLKMDEQEDLAKDMLEQLLKFVPEKSDIDLLEEHKHEIERMARADRFLYEMSRIDHYQQRLQALFFKKKFQERLAEAKPKVEAILLASRELIRSKRLARMLEVILAIGNFMNKGQRGGAYGFRVASLNKIADTKSSIDRNISLLHYLIMILEKHFPDILNMPSELQHLPEAAKVNLAELEKEVGNLRRGLRAVEVELEYQKRQVREPNDKFVPVMSDFITVSSFSFSELEDQLNEARAKFSKALTHFGEHDSKMQPDEFFGIFDTFLQAFSEARQDLETMRRRKEEEERRARMEAMVRGRRHPGKEHSGGGW</sequence>
<protein>
    <submittedName>
        <fullName evidence="8">Dishevelled associated activator of morphosis 2</fullName>
    </submittedName>
</protein>
<evidence type="ECO:0000256" key="4">
    <source>
        <dbReference type="SAM" id="MobiDB-lite"/>
    </source>
</evidence>
<dbReference type="SMART" id="SM01140">
    <property type="entry name" value="Drf_GBD"/>
    <property type="match status" value="1"/>
</dbReference>
<dbReference type="PROSITE" id="PS51444">
    <property type="entry name" value="FH2"/>
    <property type="match status" value="1"/>
</dbReference>
<evidence type="ECO:0000259" key="5">
    <source>
        <dbReference type="PROSITE" id="PS51232"/>
    </source>
</evidence>
<dbReference type="SMART" id="SM00498">
    <property type="entry name" value="FH2"/>
    <property type="match status" value="1"/>
</dbReference>
<dbReference type="Pfam" id="PF06367">
    <property type="entry name" value="Drf_FH3"/>
    <property type="match status" value="1"/>
</dbReference>
<feature type="compositionally biased region" description="Basic and acidic residues" evidence="4">
    <location>
        <begin position="877"/>
        <end position="895"/>
    </location>
</feature>
<dbReference type="GO" id="GO:0003779">
    <property type="term" value="F:actin binding"/>
    <property type="evidence" value="ECO:0007669"/>
    <property type="project" value="InterPro"/>
</dbReference>
<evidence type="ECO:0000313" key="7">
    <source>
        <dbReference type="Ensembl" id="ENSSSCP00045015237.1"/>
    </source>
</evidence>
<evidence type="ECO:0000313" key="9">
    <source>
        <dbReference type="Proteomes" id="UP000694571"/>
    </source>
</evidence>
<feature type="region of interest" description="Disordered" evidence="4">
    <location>
        <begin position="877"/>
        <end position="910"/>
    </location>
</feature>
<feature type="coiled-coil region" evidence="3">
    <location>
        <begin position="588"/>
        <end position="615"/>
    </location>
</feature>
<name>A0A8D1LD81_PIG</name>
<dbReference type="SUPFAM" id="SSF101447">
    <property type="entry name" value="Formin homology 2 domain (FH2 domain)"/>
    <property type="match status" value="1"/>
</dbReference>
<dbReference type="Gene3D" id="1.25.10.10">
    <property type="entry name" value="Leucine-rich Repeat Variant"/>
    <property type="match status" value="1"/>
</dbReference>
<dbReference type="AlphaFoldDB" id="A0A8D1LD81"/>
<dbReference type="FunFam" id="1.25.10.10:FF:000012">
    <property type="entry name" value="Dishevelled associated activator of morphogenesis 2"/>
    <property type="match status" value="1"/>
</dbReference>
<dbReference type="InterPro" id="IPR042201">
    <property type="entry name" value="FH2_Formin_sf"/>
</dbReference>
<evidence type="ECO:0000256" key="2">
    <source>
        <dbReference type="ARBA" id="ARBA00023449"/>
    </source>
</evidence>
<dbReference type="PANTHER" id="PTHR45725:SF7">
    <property type="entry name" value="DISHEVELED-ASSOCIATED ACTIVATOR OF MORPHOGENESIS 2"/>
    <property type="match status" value="1"/>
</dbReference>
<dbReference type="GO" id="GO:0016055">
    <property type="term" value="P:Wnt signaling pathway"/>
    <property type="evidence" value="ECO:0007669"/>
    <property type="project" value="UniProtKB-KW"/>
</dbReference>
<evidence type="ECO:0000313" key="8">
    <source>
        <dbReference type="Ensembl" id="ENSSSCP00050003111.1"/>
    </source>
</evidence>
<dbReference type="InterPro" id="IPR051425">
    <property type="entry name" value="Formin_Homology"/>
</dbReference>
<dbReference type="InterPro" id="IPR011989">
    <property type="entry name" value="ARM-like"/>
</dbReference>
<dbReference type="Pfam" id="PF06371">
    <property type="entry name" value="Drf_GBD"/>
    <property type="match status" value="1"/>
</dbReference>
<comment type="similarity">
    <text evidence="2">Belongs to the formin homology family.</text>
</comment>
<dbReference type="GO" id="GO:0030036">
    <property type="term" value="P:actin cytoskeleton organization"/>
    <property type="evidence" value="ECO:0007669"/>
    <property type="project" value="InterPro"/>
</dbReference>
<dbReference type="InterPro" id="IPR015425">
    <property type="entry name" value="FH2_Formin"/>
</dbReference>
<dbReference type="Proteomes" id="UP000694724">
    <property type="component" value="Unplaced"/>
</dbReference>
<dbReference type="SUPFAM" id="SSF48371">
    <property type="entry name" value="ARM repeat"/>
    <property type="match status" value="1"/>
</dbReference>
<keyword evidence="3" id="KW-0175">Coiled coil</keyword>
<evidence type="ECO:0000256" key="3">
    <source>
        <dbReference type="SAM" id="Coils"/>
    </source>
</evidence>
<gene>
    <name evidence="7" type="primary">DAAM2</name>
</gene>
<evidence type="ECO:0000256" key="1">
    <source>
        <dbReference type="ARBA" id="ARBA00022687"/>
    </source>
</evidence>
<feature type="coiled-coil region" evidence="3">
    <location>
        <begin position="434"/>
        <end position="517"/>
    </location>
</feature>
<dbReference type="Gene3D" id="1.20.58.2220">
    <property type="entry name" value="Formin, FH2 domain"/>
    <property type="match status" value="1"/>
</dbReference>
<dbReference type="Ensembl" id="ENSSSCT00050007257.1">
    <property type="protein sequence ID" value="ENSSSCP00050003111.1"/>
    <property type="gene ID" value="ENSSSCG00050005261.1"/>
</dbReference>
<dbReference type="PANTHER" id="PTHR45725">
    <property type="entry name" value="FORMIN HOMOLOGY 2 FAMILY MEMBER"/>
    <property type="match status" value="1"/>
</dbReference>
<accession>A0A8D1LD81</accession>
<feature type="domain" description="GBD/FH3" evidence="5">
    <location>
        <begin position="40"/>
        <end position="416"/>
    </location>
</feature>
<dbReference type="Proteomes" id="UP000694571">
    <property type="component" value="Unplaced"/>
</dbReference>
<feature type="domain" description="FH2" evidence="6">
    <location>
        <begin position="494"/>
        <end position="894"/>
    </location>
</feature>
<dbReference type="InterPro" id="IPR016024">
    <property type="entry name" value="ARM-type_fold"/>
</dbReference>
<dbReference type="PROSITE" id="PS51232">
    <property type="entry name" value="GBD_FH3"/>
    <property type="match status" value="1"/>
</dbReference>
<dbReference type="InterPro" id="IPR010472">
    <property type="entry name" value="FH3_dom"/>
</dbReference>
<keyword evidence="1" id="KW-0879">Wnt signaling pathway</keyword>